<dbReference type="Pfam" id="PF03009">
    <property type="entry name" value="GDPD"/>
    <property type="match status" value="1"/>
</dbReference>
<proteinExistence type="predicted"/>
<feature type="domain" description="GP-PDE" evidence="1">
    <location>
        <begin position="27"/>
        <end position="248"/>
    </location>
</feature>
<dbReference type="PANTHER" id="PTHR46211:SF1">
    <property type="entry name" value="GLYCEROPHOSPHODIESTER PHOSPHODIESTERASE, CYTOPLASMIC"/>
    <property type="match status" value="1"/>
</dbReference>
<keyword evidence="3" id="KW-1185">Reference proteome</keyword>
<dbReference type="EMBL" id="BOOC01000033">
    <property type="protein sequence ID" value="GIH42849.1"/>
    <property type="molecule type" value="Genomic_DNA"/>
</dbReference>
<sequence>MSLTLVGHAQGLDGALARHAARTCAPPGVVAHRGDPTGGTENTLDAFRAAIEAGADTVELDVHFTRDHEPVLMHDATVDRTTTGTGRVSGMSLARFRTLRTYEGQRPPTLAAVMALVRDGGARMLVELKEVPDHRDLAALEGDYRRYGAYRWAPLMSFSAAALRAVRSIPAPQGLLATAPPPVATARGYAFVSVRHDTLSADRVRAYRAAGVPVYAWTPDDPASWRRLAGYGVTRVVTDRTSAYLDWAGAACGL</sequence>
<organism evidence="2 3">
    <name type="scientific">Microbispora corallina</name>
    <dbReference type="NCBI Taxonomy" id="83302"/>
    <lineage>
        <taxon>Bacteria</taxon>
        <taxon>Bacillati</taxon>
        <taxon>Actinomycetota</taxon>
        <taxon>Actinomycetes</taxon>
        <taxon>Streptosporangiales</taxon>
        <taxon>Streptosporangiaceae</taxon>
        <taxon>Microbispora</taxon>
    </lineage>
</organism>
<dbReference type="SUPFAM" id="SSF51695">
    <property type="entry name" value="PLC-like phosphodiesterases"/>
    <property type="match status" value="1"/>
</dbReference>
<evidence type="ECO:0000313" key="3">
    <source>
        <dbReference type="Proteomes" id="UP000603904"/>
    </source>
</evidence>
<dbReference type="PANTHER" id="PTHR46211">
    <property type="entry name" value="GLYCEROPHOSPHORYL DIESTER PHOSPHODIESTERASE"/>
    <property type="match status" value="1"/>
</dbReference>
<dbReference type="RefSeq" id="WP_204060024.1">
    <property type="nucleotide sequence ID" value="NZ_BAAAGP010000022.1"/>
</dbReference>
<protein>
    <submittedName>
        <fullName evidence="2">Glycerophosphoryl diester phosphodiesterase</fullName>
    </submittedName>
</protein>
<reference evidence="2 3" key="1">
    <citation type="submission" date="2021-01" db="EMBL/GenBank/DDBJ databases">
        <title>Whole genome shotgun sequence of Microbispora corallina NBRC 16416.</title>
        <authorList>
            <person name="Komaki H."/>
            <person name="Tamura T."/>
        </authorList>
    </citation>
    <scope>NUCLEOTIDE SEQUENCE [LARGE SCALE GENOMIC DNA]</scope>
    <source>
        <strain evidence="2 3">NBRC 16416</strain>
    </source>
</reference>
<dbReference type="InterPro" id="IPR017946">
    <property type="entry name" value="PLC-like_Pdiesterase_TIM-brl"/>
</dbReference>
<dbReference type="Proteomes" id="UP000603904">
    <property type="component" value="Unassembled WGS sequence"/>
</dbReference>
<comment type="caution">
    <text evidence="2">The sequence shown here is derived from an EMBL/GenBank/DDBJ whole genome shotgun (WGS) entry which is preliminary data.</text>
</comment>
<name>A0ABQ4G749_9ACTN</name>
<dbReference type="Gene3D" id="3.20.20.190">
    <property type="entry name" value="Phosphatidylinositol (PI) phosphodiesterase"/>
    <property type="match status" value="1"/>
</dbReference>
<dbReference type="InterPro" id="IPR030395">
    <property type="entry name" value="GP_PDE_dom"/>
</dbReference>
<evidence type="ECO:0000259" key="1">
    <source>
        <dbReference type="PROSITE" id="PS51704"/>
    </source>
</evidence>
<gene>
    <name evidence="2" type="ORF">Mco01_58490</name>
</gene>
<evidence type="ECO:0000313" key="2">
    <source>
        <dbReference type="EMBL" id="GIH42849.1"/>
    </source>
</evidence>
<dbReference type="PROSITE" id="PS51704">
    <property type="entry name" value="GP_PDE"/>
    <property type="match status" value="1"/>
</dbReference>
<accession>A0ABQ4G749</accession>
<dbReference type="PROSITE" id="PS50007">
    <property type="entry name" value="PIPLC_X_DOMAIN"/>
    <property type="match status" value="1"/>
</dbReference>